<accession>A0A5N6UPN7</accession>
<reference evidence="1 2" key="1">
    <citation type="submission" date="2019-04" db="EMBL/GenBank/DDBJ databases">
        <title>Friends and foes A comparative genomics study of 23 Aspergillus species from section Flavi.</title>
        <authorList>
            <consortium name="DOE Joint Genome Institute"/>
            <person name="Kjaerbolling I."/>
            <person name="Vesth T."/>
            <person name="Frisvad J.C."/>
            <person name="Nybo J.L."/>
            <person name="Theobald S."/>
            <person name="Kildgaard S."/>
            <person name="Isbrandt T."/>
            <person name="Kuo A."/>
            <person name="Sato A."/>
            <person name="Lyhne E.K."/>
            <person name="Kogle M.E."/>
            <person name="Wiebenga A."/>
            <person name="Kun R.S."/>
            <person name="Lubbers R.J."/>
            <person name="Makela M.R."/>
            <person name="Barry K."/>
            <person name="Chovatia M."/>
            <person name="Clum A."/>
            <person name="Daum C."/>
            <person name="Haridas S."/>
            <person name="He G."/>
            <person name="LaButti K."/>
            <person name="Lipzen A."/>
            <person name="Mondo S."/>
            <person name="Riley R."/>
            <person name="Salamov A."/>
            <person name="Simmons B.A."/>
            <person name="Magnuson J.K."/>
            <person name="Henrissat B."/>
            <person name="Mortensen U.H."/>
            <person name="Larsen T.O."/>
            <person name="Devries R.P."/>
            <person name="Grigoriev I.V."/>
            <person name="Machida M."/>
            <person name="Baker S.E."/>
            <person name="Andersen M.R."/>
        </authorList>
    </citation>
    <scope>NUCLEOTIDE SEQUENCE [LARGE SCALE GENOMIC DNA]</scope>
    <source>
        <strain evidence="1 2">CBS 117626</strain>
    </source>
</reference>
<sequence>MVHVCSVTPLLAHLGMNAASLAQLRLAMGYYAEDSRSGRLIPREDCVYPIQLHSIFRPSLSLSCFLFIFFLLV</sequence>
<evidence type="ECO:0000313" key="2">
    <source>
        <dbReference type="Proteomes" id="UP000326950"/>
    </source>
</evidence>
<proteinExistence type="predicted"/>
<organism evidence="1 2">
    <name type="scientific">Aspergillus tamarii</name>
    <dbReference type="NCBI Taxonomy" id="41984"/>
    <lineage>
        <taxon>Eukaryota</taxon>
        <taxon>Fungi</taxon>
        <taxon>Dikarya</taxon>
        <taxon>Ascomycota</taxon>
        <taxon>Pezizomycotina</taxon>
        <taxon>Eurotiomycetes</taxon>
        <taxon>Eurotiomycetidae</taxon>
        <taxon>Eurotiales</taxon>
        <taxon>Aspergillaceae</taxon>
        <taxon>Aspergillus</taxon>
        <taxon>Aspergillus subgen. Circumdati</taxon>
    </lineage>
</organism>
<protein>
    <submittedName>
        <fullName evidence="1">Uncharacterized protein</fullName>
    </submittedName>
</protein>
<dbReference type="EMBL" id="ML738654">
    <property type="protein sequence ID" value="KAE8160615.1"/>
    <property type="molecule type" value="Genomic_DNA"/>
</dbReference>
<name>A0A5N6UPN7_ASPTM</name>
<dbReference type="Proteomes" id="UP000326950">
    <property type="component" value="Unassembled WGS sequence"/>
</dbReference>
<gene>
    <name evidence="1" type="ORF">BDV40DRAFT_269911</name>
</gene>
<dbReference type="AlphaFoldDB" id="A0A5N6UPN7"/>
<evidence type="ECO:0000313" key="1">
    <source>
        <dbReference type="EMBL" id="KAE8160615.1"/>
    </source>
</evidence>
<keyword evidence="2" id="KW-1185">Reference proteome</keyword>